<feature type="compositionally biased region" description="Polar residues" evidence="5">
    <location>
        <begin position="1952"/>
        <end position="1970"/>
    </location>
</feature>
<reference evidence="9" key="2">
    <citation type="submission" date="2023-05" db="EMBL/GenBank/DDBJ databases">
        <authorList>
            <person name="Schelkunov M.I."/>
        </authorList>
    </citation>
    <scope>NUCLEOTIDE SEQUENCE</scope>
    <source>
        <strain evidence="9">Hsosn_3</strain>
        <tissue evidence="9">Leaf</tissue>
    </source>
</reference>
<feature type="coiled-coil region" evidence="4">
    <location>
        <begin position="1262"/>
        <end position="1395"/>
    </location>
</feature>
<proteinExistence type="predicted"/>
<feature type="coiled-coil region" evidence="4">
    <location>
        <begin position="1200"/>
        <end position="1234"/>
    </location>
</feature>
<feature type="compositionally biased region" description="Acidic residues" evidence="5">
    <location>
        <begin position="1683"/>
        <end position="1694"/>
    </location>
</feature>
<dbReference type="InterPro" id="IPR012929">
    <property type="entry name" value="Nucleoprot-TPR/MLP1-2_dom"/>
</dbReference>
<feature type="region of interest" description="Disordered" evidence="5">
    <location>
        <begin position="1457"/>
        <end position="1486"/>
    </location>
</feature>
<evidence type="ECO:0000313" key="9">
    <source>
        <dbReference type="EMBL" id="KAK1387944.1"/>
    </source>
</evidence>
<feature type="coiled-coil region" evidence="4">
    <location>
        <begin position="292"/>
        <end position="358"/>
    </location>
</feature>
<organism evidence="9 10">
    <name type="scientific">Heracleum sosnowskyi</name>
    <dbReference type="NCBI Taxonomy" id="360622"/>
    <lineage>
        <taxon>Eukaryota</taxon>
        <taxon>Viridiplantae</taxon>
        <taxon>Streptophyta</taxon>
        <taxon>Embryophyta</taxon>
        <taxon>Tracheophyta</taxon>
        <taxon>Spermatophyta</taxon>
        <taxon>Magnoliopsida</taxon>
        <taxon>eudicotyledons</taxon>
        <taxon>Gunneridae</taxon>
        <taxon>Pentapetalae</taxon>
        <taxon>asterids</taxon>
        <taxon>campanulids</taxon>
        <taxon>Apiales</taxon>
        <taxon>Apiaceae</taxon>
        <taxon>Apioideae</taxon>
        <taxon>apioid superclade</taxon>
        <taxon>Tordylieae</taxon>
        <taxon>Tordyliinae</taxon>
        <taxon>Heracleum</taxon>
    </lineage>
</organism>
<dbReference type="Proteomes" id="UP001237642">
    <property type="component" value="Unassembled WGS sequence"/>
</dbReference>
<dbReference type="InterPro" id="IPR057577">
    <property type="entry name" value="Nucleoprot-TPR/MLP1_dom"/>
</dbReference>
<evidence type="ECO:0000256" key="4">
    <source>
        <dbReference type="SAM" id="Coils"/>
    </source>
</evidence>
<sequence>MPIFLSDEEFSRCSHDGALVAEKADSYIRDLYNQLETVKAQADAASITAEQTCSMLEQKYVSLSAEFTALQSQHTQLQASFDQRLSDIAQLQADKRQTYLQSIEKDGEIERLNTEASEFHKSKRQLLELLEHKDIEISEKNITIKSYLDKIVNLTDNAATREAKLCDAEAELARSTAHCARLLQEKELIERHNIWLNDELTAKINSFNELHRAHNEFEADMSSKLADAEKQYSQSLSSLERKQDRLKDLESQLTSLQEELCSTKEEAASAEERFQKEVSTLTKLVDLYKESVEEWSKKAGELEAVIKALEIHSSQVESDYKEKLDNEVSAKKEFEKEVASLREKLDRCEVQLESARSSSEMNLITMGASSHKMWVDREETSNTAEGNHMLVPAIPAGVSGTALAASLLRDGWSLAKMYAKYQEAVDALRHEELGRKEAQAIMERVLYEIEEKAGLILDERAEHVRLMEAYSAVNEKLQHSLSEETSLQKTILDLKADLKRRERDFVVSQKEVVDLQKQVTVLLKECRDIQLRCGSANNDLDGDAMIISAYQITAESDAQRVISERLVTFKDMNGLVEQNTQLRSLVRRLSDQIENREAELKVNFQEELQKHLAEAGSRVDAVLARAEEQERMIESLHGSVALYKKLYEDEQKHHSSSPSSPDALPEGRRNVVRLLQESSEEAARKAREQANARVKSLEEDLAKLRSELVTLKMERDKMGLEAQFAQEKLHGSMKEFQHQRADMDNLLSRNVEFQRLLVDYQQKVRESSESIRVAEELSRKLSMEVSVLKQEKETLMNSEKRASDEVRSLSERVHRLQATLETIQSAEEVREEARGTERRKQEDYIKRIEKEWAEAKKDLQQERDNARTLRLEREGSLSSAMKQVEDMRKELANALHAVATAESTAAVAEARLSDLEKIKCSEIKVSANGHFQDSTDEAVADLHSAKEEILKLKEEVQLSKDHMLQYKGIAQVNESALKQIEVAHENFKVEADKLKKSLESEIISLQERVNELEAECSIKRNEAASAAARQEEVYTSSLSEVAQLKEENLSKMSQITILETRLLAMKDSLEEEQQKWRTAQNNYERQVILQSETIQELTKTSQALASLQKEASDLRNVTNLLKAENSDLKAKWETEKLMLENSKSEAEKKYSEINEQNVILHSRLEALHIKLAEREHGLVGNSSRSVDQDFSGDAGLQNVVKYLRRTKEIAETEISLLKQEKFRLQAQLDSATKTAEISQASLRAERENSRALLYTDEEFKSLQLQIREMNLLRESNAQLREENKHNFDECQKLRETSQKARTEIENLETLLAVRENDATAFKKEMEILKMAKEHLERRVDELLERCQNISVEEYDRMKIDVQHMQLNLKGKDSQLQEIQRSITEKEERLLLLEQEVGRSRTELDDRERRINELLKVEASQKSDVEKQKKLTLHLKRKLENLSKEKEELSKENQALSKQLEDFKQGKRSVADALGEQTMRDKEKEKDTRIQILEKTVEKLRDDLRRQKDEYKMEKSQRIKTQNTIKDLYVPINQEKKKLEEELTKHKHALKIVSEKVQTLNHGGSQPEGTPAVQLFSGNLLDVMATAYLSSVENFEQVAQPIISEVQHPVPADSSIAADIVGSGSSSGQTVPILASSIISQVSIPPPKTTEERERRVNLTKQFADTRKVGRKLVRPRIVKPEEPPADTEMSEAEEPNNGGKPLLPQNVDTQGNPTLLTQPATRKRLLTSELQEEAAIAHDSNMELSAPLQKKTKGLDFSSEGIESQSSPIVETSKLPAIEDSVDVTALPHGSKEEASASGKDETEIVAEQAELSKSDGQNEIELQNEIAMGEEVSAGPSDIAGQDLHPFTEVEQEEPLAESGSDREEGELAADGGDLEGAGSPEPECQYEEVEAPVDSPDETVVPVTDDIEAISSPQVGEDSKNEEGEIMEETVEPSDRSTGVTDVAAVEVEQSGTILDSGGRTSSSTAVTGGTDHGSIVAPAHDEVNQASPSRNRSPSVEQLSPANKSSTTINLTARAKEMSALRQRPQAGGGSTPVARGRGRIRGRAPARGFRGRGTSGQQG</sequence>
<evidence type="ECO:0000259" key="8">
    <source>
        <dbReference type="Pfam" id="PF25785"/>
    </source>
</evidence>
<feature type="compositionally biased region" description="Basic and acidic residues" evidence="5">
    <location>
        <begin position="1477"/>
        <end position="1486"/>
    </location>
</feature>
<feature type="coiled-coil region" evidence="4">
    <location>
        <begin position="1055"/>
        <end position="1156"/>
    </location>
</feature>
<evidence type="ECO:0000313" key="10">
    <source>
        <dbReference type="Proteomes" id="UP001237642"/>
    </source>
</evidence>
<evidence type="ECO:0000256" key="5">
    <source>
        <dbReference type="SAM" id="MobiDB-lite"/>
    </source>
</evidence>
<evidence type="ECO:0000256" key="2">
    <source>
        <dbReference type="ARBA" id="ARBA00023054"/>
    </source>
</evidence>
<protein>
    <submittedName>
        <fullName evidence="9">Nuclear-pore anchor</fullName>
    </submittedName>
</protein>
<comment type="subcellular location">
    <subcellularLocation>
        <location evidence="1">Nucleus</location>
    </subcellularLocation>
</comment>
<feature type="compositionally biased region" description="Polar residues" evidence="5">
    <location>
        <begin position="1987"/>
        <end position="2014"/>
    </location>
</feature>
<dbReference type="Pfam" id="PF25481">
    <property type="entry name" value="Nucleoprot-TPR"/>
    <property type="match status" value="1"/>
</dbReference>
<evidence type="ECO:0000256" key="1">
    <source>
        <dbReference type="ARBA" id="ARBA00004123"/>
    </source>
</evidence>
<dbReference type="EMBL" id="JAUIZM010000004">
    <property type="protein sequence ID" value="KAK1387944.1"/>
    <property type="molecule type" value="Genomic_DNA"/>
</dbReference>
<dbReference type="GO" id="GO:0006406">
    <property type="term" value="P:mRNA export from nucleus"/>
    <property type="evidence" value="ECO:0007669"/>
    <property type="project" value="TreeGrafter"/>
</dbReference>
<dbReference type="PANTHER" id="PTHR18898">
    <property type="entry name" value="NUCLEOPROTEIN TPR-RELATED"/>
    <property type="match status" value="1"/>
</dbReference>
<evidence type="ECO:0000256" key="3">
    <source>
        <dbReference type="ARBA" id="ARBA00023242"/>
    </source>
</evidence>
<dbReference type="GO" id="GO:0005643">
    <property type="term" value="C:nuclear pore"/>
    <property type="evidence" value="ECO:0007669"/>
    <property type="project" value="TreeGrafter"/>
</dbReference>
<dbReference type="Pfam" id="PF07926">
    <property type="entry name" value="TPR_MLP1_2"/>
    <property type="match status" value="1"/>
</dbReference>
<feature type="domain" description="NUA/TPR/MLP1-2-like" evidence="8">
    <location>
        <begin position="492"/>
        <end position="598"/>
    </location>
</feature>
<feature type="region of interest" description="Disordered" evidence="5">
    <location>
        <begin position="1675"/>
        <end position="1719"/>
    </location>
</feature>
<reference evidence="9" key="1">
    <citation type="submission" date="2023-02" db="EMBL/GenBank/DDBJ databases">
        <title>Genome of toxic invasive species Heracleum sosnowskyi carries increased number of genes despite the absence of recent whole-genome duplications.</title>
        <authorList>
            <person name="Schelkunov M."/>
            <person name="Shtratnikova V."/>
            <person name="Makarenko M."/>
            <person name="Klepikova A."/>
            <person name="Omelchenko D."/>
            <person name="Novikova G."/>
            <person name="Obukhova E."/>
            <person name="Bogdanov V."/>
            <person name="Penin A."/>
            <person name="Logacheva M."/>
        </authorList>
    </citation>
    <scope>NUCLEOTIDE SEQUENCE</scope>
    <source>
        <strain evidence="9">Hsosn_3</strain>
        <tissue evidence="9">Leaf</tissue>
    </source>
</reference>
<feature type="region of interest" description="Disordered" evidence="5">
    <location>
        <begin position="1751"/>
        <end position="2063"/>
    </location>
</feature>
<dbReference type="GO" id="GO:0017056">
    <property type="term" value="F:structural constituent of nuclear pore"/>
    <property type="evidence" value="ECO:0007669"/>
    <property type="project" value="TreeGrafter"/>
</dbReference>
<feature type="coiled-coil region" evidence="4">
    <location>
        <begin position="680"/>
        <end position="763"/>
    </location>
</feature>
<dbReference type="GO" id="GO:0006606">
    <property type="term" value="P:protein import into nucleus"/>
    <property type="evidence" value="ECO:0007669"/>
    <property type="project" value="InterPro"/>
</dbReference>
<name>A0AAD8IMW7_9APIA</name>
<feature type="compositionally biased region" description="Basic and acidic residues" evidence="5">
    <location>
        <begin position="1790"/>
        <end position="1803"/>
    </location>
</feature>
<feature type="compositionally biased region" description="Polar residues" evidence="5">
    <location>
        <begin position="1706"/>
        <end position="1719"/>
    </location>
</feature>
<keyword evidence="2 4" id="KW-0175">Coiled coil</keyword>
<comment type="caution">
    <text evidence="9">The sequence shown here is derived from an EMBL/GenBank/DDBJ whole genome shotgun (WGS) entry which is preliminary data.</text>
</comment>
<feature type="domain" description="Nucleoprotein TPR/MPL1" evidence="7">
    <location>
        <begin position="170"/>
        <end position="249"/>
    </location>
</feature>
<dbReference type="Gene3D" id="1.10.287.1490">
    <property type="match status" value="1"/>
</dbReference>
<feature type="compositionally biased region" description="Acidic residues" evidence="5">
    <location>
        <begin position="1886"/>
        <end position="1899"/>
    </location>
</feature>
<feature type="coiled-coil region" evidence="4">
    <location>
        <begin position="799"/>
        <end position="1029"/>
    </location>
</feature>
<evidence type="ECO:0000259" key="7">
    <source>
        <dbReference type="Pfam" id="PF25481"/>
    </source>
</evidence>
<feature type="coiled-coil region" evidence="4">
    <location>
        <begin position="225"/>
        <end position="266"/>
    </location>
</feature>
<keyword evidence="10" id="KW-1185">Reference proteome</keyword>
<feature type="compositionally biased region" description="Polar residues" evidence="5">
    <location>
        <begin position="1761"/>
        <end position="1770"/>
    </location>
</feature>
<dbReference type="PANTHER" id="PTHR18898:SF2">
    <property type="entry name" value="NUCLEOPROTEIN TPR"/>
    <property type="match status" value="1"/>
</dbReference>
<gene>
    <name evidence="9" type="ORF">POM88_016122</name>
</gene>
<dbReference type="InterPro" id="IPR057974">
    <property type="entry name" value="NUA/TPR/MLP1-2-like_dom"/>
</dbReference>
<keyword evidence="3" id="KW-0539">Nucleus</keyword>
<feature type="domain" description="Nucleoprotein TPR/MLP1-2" evidence="6">
    <location>
        <begin position="1040"/>
        <end position="1167"/>
    </location>
</feature>
<evidence type="ECO:0000259" key="6">
    <source>
        <dbReference type="Pfam" id="PF07926"/>
    </source>
</evidence>
<dbReference type="Pfam" id="PF25785">
    <property type="entry name" value="TPR"/>
    <property type="match status" value="1"/>
</dbReference>
<accession>A0AAD8IMW7</accession>